<dbReference type="PROSITE" id="PS50975">
    <property type="entry name" value="ATP_GRASP"/>
    <property type="match status" value="2"/>
</dbReference>
<dbReference type="InterPro" id="IPR006275">
    <property type="entry name" value="CPSase_lsu"/>
</dbReference>
<dbReference type="SUPFAM" id="SSF56059">
    <property type="entry name" value="Glutathione synthetase ATP-binding domain-like"/>
    <property type="match status" value="2"/>
</dbReference>
<evidence type="ECO:0000256" key="3">
    <source>
        <dbReference type="ARBA" id="ARBA00012738"/>
    </source>
</evidence>
<evidence type="ECO:0000259" key="17">
    <source>
        <dbReference type="PROSITE" id="PS50975"/>
    </source>
</evidence>
<organism evidence="19 20">
    <name type="scientific">Endomicrobium trichonymphae</name>
    <dbReference type="NCBI Taxonomy" id="1408204"/>
    <lineage>
        <taxon>Bacteria</taxon>
        <taxon>Pseudomonadati</taxon>
        <taxon>Elusimicrobiota</taxon>
        <taxon>Endomicrobiia</taxon>
        <taxon>Endomicrobiales</taxon>
        <taxon>Endomicrobiaceae</taxon>
        <taxon>Candidatus Endomicrobiellum</taxon>
    </lineage>
</organism>
<dbReference type="InterPro" id="IPR036897">
    <property type="entry name" value="CarbamoylP_synth_lsu_oligo_sf"/>
</dbReference>
<dbReference type="SMART" id="SM00851">
    <property type="entry name" value="MGS"/>
    <property type="match status" value="1"/>
</dbReference>
<dbReference type="EC" id="6.3.4.16" evidence="12"/>
<dbReference type="NCBIfam" id="TIGR01369">
    <property type="entry name" value="CPSaseII_lrg"/>
    <property type="match status" value="1"/>
</dbReference>
<reference evidence="19 20" key="1">
    <citation type="submission" date="2015-11" db="EMBL/GenBank/DDBJ databases">
        <title>Evidence for parallel genomic evolution in an endosymbiosis of termite gut flagellates.</title>
        <authorList>
            <person name="Zheng H."/>
        </authorList>
    </citation>
    <scope>NUCLEOTIDE SEQUENCE [LARGE SCALE GENOMIC DNA]</scope>
    <source>
        <strain evidence="19 20">CET450</strain>
    </source>
</reference>
<evidence type="ECO:0000256" key="5">
    <source>
        <dbReference type="ARBA" id="ARBA00022598"/>
    </source>
</evidence>
<dbReference type="GO" id="GO:0004087">
    <property type="term" value="F:carbamoyl-phosphate synthase (ammonia) activity"/>
    <property type="evidence" value="ECO:0007669"/>
    <property type="project" value="UniProtKB-EC"/>
</dbReference>
<dbReference type="FunFam" id="3.30.470.20:FF:000026">
    <property type="entry name" value="Carbamoyl-phosphate synthase large chain"/>
    <property type="match status" value="1"/>
</dbReference>
<evidence type="ECO:0000256" key="2">
    <source>
        <dbReference type="ARBA" id="ARBA00009799"/>
    </source>
</evidence>
<evidence type="ECO:0000256" key="7">
    <source>
        <dbReference type="ARBA" id="ARBA00022723"/>
    </source>
</evidence>
<accession>A0A1E5IJ74</accession>
<dbReference type="SUPFAM" id="SSF52440">
    <property type="entry name" value="PreATP-grasp domain"/>
    <property type="match status" value="2"/>
</dbReference>
<evidence type="ECO:0000256" key="12">
    <source>
        <dbReference type="ARBA" id="ARBA00044063"/>
    </source>
</evidence>
<comment type="catalytic activity">
    <reaction evidence="14">
        <text>hydrogencarbonate + L-glutamine + 2 ATP + H2O = carbamoyl phosphate + L-glutamate + 2 ADP + phosphate + 2 H(+)</text>
        <dbReference type="Rhea" id="RHEA:18633"/>
        <dbReference type="ChEBI" id="CHEBI:15377"/>
        <dbReference type="ChEBI" id="CHEBI:15378"/>
        <dbReference type="ChEBI" id="CHEBI:17544"/>
        <dbReference type="ChEBI" id="CHEBI:29985"/>
        <dbReference type="ChEBI" id="CHEBI:30616"/>
        <dbReference type="ChEBI" id="CHEBI:43474"/>
        <dbReference type="ChEBI" id="CHEBI:58228"/>
        <dbReference type="ChEBI" id="CHEBI:58359"/>
        <dbReference type="ChEBI" id="CHEBI:456216"/>
        <dbReference type="EC" id="6.3.5.5"/>
    </reaction>
</comment>
<dbReference type="Gene3D" id="3.40.50.20">
    <property type="match status" value="2"/>
</dbReference>
<keyword evidence="10 16" id="KW-0067">ATP-binding</keyword>
<dbReference type="AlphaFoldDB" id="A0A1E5IJ74"/>
<gene>
    <name evidence="19" type="ORF">ATZ36_00795</name>
</gene>
<dbReference type="EC" id="6.3.5.5" evidence="3"/>
<dbReference type="InterPro" id="IPR005479">
    <property type="entry name" value="CPAse_ATP-bd"/>
</dbReference>
<dbReference type="InterPro" id="IPR016185">
    <property type="entry name" value="PreATP-grasp_dom_sf"/>
</dbReference>
<dbReference type="PROSITE" id="PS00867">
    <property type="entry name" value="CPSASE_2"/>
    <property type="match status" value="2"/>
</dbReference>
<comment type="catalytic activity">
    <reaction evidence="13">
        <text>hydrogencarbonate + NH4(+) + 2 ATP = carbamoyl phosphate + 2 ADP + phosphate + 2 H(+)</text>
        <dbReference type="Rhea" id="RHEA:18029"/>
        <dbReference type="ChEBI" id="CHEBI:15378"/>
        <dbReference type="ChEBI" id="CHEBI:17544"/>
        <dbReference type="ChEBI" id="CHEBI:28938"/>
        <dbReference type="ChEBI" id="CHEBI:30616"/>
        <dbReference type="ChEBI" id="CHEBI:43474"/>
        <dbReference type="ChEBI" id="CHEBI:58228"/>
        <dbReference type="ChEBI" id="CHEBI:456216"/>
        <dbReference type="EC" id="6.3.4.16"/>
    </reaction>
</comment>
<keyword evidence="20" id="KW-1185">Reference proteome</keyword>
<sequence length="1103" mass="122396">MPILDFLLPKNEKKQKVILLGSGALSIGQAGEFDYSGSQAVKALEEEGLEIIIINPNIASVQTNKGANKRVYLYPVTPFWVEKIIKIEKPVAIISSFGGQTSLNCVIELEKSGIFKKYNVKVLGTQVNALEMSEDRELFAEKMKSIGAPIAKSHAVSTVKEALETAEQIGYPVITRSAFALGGLGSGLAATAAELKKLTQAALMNSPQVLIEKSLHGWKEIEYEVMRDKTGNTVTICNMENFDPMGIHTGDSIVIAPCQTINNIENNMLRDMAIKIARNVGIVGECNVQYALNPKAYGFYVIEINARLSRSSALASKATGYPIAYIAAKIVIGFDLLELKNPVTGTTSAFYEPSLDYVTLKVPRWDLSKFSGVSKNLGTQMKSVGEVMAIGRKFCEVMQKALRMVNENEDGITVNFFKDASDEDIEKELLSPTNLRVFAIYETFKRGKSLEYAHEKTKIDYWFLSQILYLAKVEKELLNFFKPKAKKDNVTVQELYDAYKQIPKDFLRHLKSGGFSDFQLAKIYLSACLNSKIKLSIKEIRNLSFVIRKLRKKLGILPVVKQIDTTSSEYPTKSNYLYLTYGGIHSDVSSKKNEKSIITLGSGSYRIGSSLEFDWCSVMTSSYFKNKKNDSVIINCNPETVSTDYSASDRLYFEELSFERVLDIIDIEDPKGVIACMGGQNPNNLIQPLSEAKVNILGHSQKSVAVAEDREKFSAMLDRLGIDQPEWTSAVSIADIAKFIKKVGFPVLIRPSFVLSGTLMNIANDKKSLDYYLSLTKDISVDFPVVISKFILDAKEIECDGVAKNGEVILSIVSEHIENAGVHSGDATMVFPARKIYVRTVNIIKDIVRKIVKGLNLNGPFNIQFIAKDNDVKVIECNARASRSFPFISKVSGVNLAELSCKVMNDEKVRKILIDESEIPYVGVKASMFSFQRLDGADPVVGVEMASTGEVGCLGEKFNHAMLLSMEATRITKPQKGILLSTGREKDKVKFMEVVDNLYKLAIPVYATKGSAKYLEDKGYSVSVVHWNRSPRAVDVIIDGKVDFVININKNLSVDEINNNSEIRKTAVKCGCSILTNLEKAMAYLRAYDSYNELQNIENCIGL</sequence>
<feature type="domain" description="MGS-like" evidence="18">
    <location>
        <begin position="969"/>
        <end position="1103"/>
    </location>
</feature>
<dbReference type="InterPro" id="IPR013815">
    <property type="entry name" value="ATP_grasp_subdomain_1"/>
</dbReference>
<evidence type="ECO:0000256" key="11">
    <source>
        <dbReference type="ARBA" id="ARBA00023211"/>
    </source>
</evidence>
<keyword evidence="6" id="KW-0028">Amino-acid biosynthesis</keyword>
<dbReference type="InterPro" id="IPR011761">
    <property type="entry name" value="ATP-grasp"/>
</dbReference>
<dbReference type="InterPro" id="IPR005480">
    <property type="entry name" value="CPSase_lsu_oligo"/>
</dbReference>
<keyword evidence="5" id="KW-0436">Ligase</keyword>
<evidence type="ECO:0000313" key="19">
    <source>
        <dbReference type="EMBL" id="OEG70557.1"/>
    </source>
</evidence>
<dbReference type="PROSITE" id="PS51855">
    <property type="entry name" value="MGS"/>
    <property type="match status" value="1"/>
</dbReference>
<dbReference type="Gene3D" id="3.30.470.20">
    <property type="entry name" value="ATP-grasp fold, B domain"/>
    <property type="match status" value="2"/>
</dbReference>
<dbReference type="PANTHER" id="PTHR11405:SF53">
    <property type="entry name" value="CARBAMOYL-PHOSPHATE SYNTHASE [AMMONIA], MITOCHONDRIAL"/>
    <property type="match status" value="1"/>
</dbReference>
<dbReference type="Pfam" id="PF02142">
    <property type="entry name" value="MGS"/>
    <property type="match status" value="1"/>
</dbReference>
<feature type="domain" description="ATP-grasp" evidence="17">
    <location>
        <begin position="714"/>
        <end position="905"/>
    </location>
</feature>
<proteinExistence type="inferred from homology"/>
<keyword evidence="8" id="KW-0677">Repeat</keyword>
<dbReference type="NCBIfam" id="NF003671">
    <property type="entry name" value="PRK05294.1"/>
    <property type="match status" value="1"/>
</dbReference>
<feature type="domain" description="ATP-grasp" evidence="17">
    <location>
        <begin position="140"/>
        <end position="332"/>
    </location>
</feature>
<evidence type="ECO:0000256" key="9">
    <source>
        <dbReference type="ARBA" id="ARBA00022741"/>
    </source>
</evidence>
<evidence type="ECO:0000256" key="13">
    <source>
        <dbReference type="ARBA" id="ARBA00047359"/>
    </source>
</evidence>
<evidence type="ECO:0000256" key="1">
    <source>
        <dbReference type="ARBA" id="ARBA00005077"/>
    </source>
</evidence>
<dbReference type="PRINTS" id="PR00098">
    <property type="entry name" value="CPSASE"/>
</dbReference>
<dbReference type="GO" id="GO:0004088">
    <property type="term" value="F:carbamoyl-phosphate synthase (glutamine-hydrolyzing) activity"/>
    <property type="evidence" value="ECO:0007669"/>
    <property type="project" value="UniProtKB-EC"/>
</dbReference>
<evidence type="ECO:0000256" key="10">
    <source>
        <dbReference type="ARBA" id="ARBA00022840"/>
    </source>
</evidence>
<keyword evidence="9 16" id="KW-0547">Nucleotide-binding</keyword>
<dbReference type="Gene3D" id="1.10.1030.10">
    <property type="entry name" value="Carbamoyl-phosphate synthetase, large subunit oligomerisation domain"/>
    <property type="match status" value="1"/>
</dbReference>
<dbReference type="FunFam" id="3.40.50.20:FF:000001">
    <property type="entry name" value="Carbamoyl-phosphate synthase large chain"/>
    <property type="match status" value="1"/>
</dbReference>
<dbReference type="FunFam" id="3.40.50.20:FF:000002">
    <property type="entry name" value="Carbamoyl-phosphate synthase large chain"/>
    <property type="match status" value="1"/>
</dbReference>
<dbReference type="Gene3D" id="3.40.50.1380">
    <property type="entry name" value="Methylglyoxal synthase-like domain"/>
    <property type="match status" value="1"/>
</dbReference>
<evidence type="ECO:0000256" key="8">
    <source>
        <dbReference type="ARBA" id="ARBA00022737"/>
    </source>
</evidence>
<dbReference type="GO" id="GO:0006541">
    <property type="term" value="P:glutamine metabolic process"/>
    <property type="evidence" value="ECO:0007669"/>
    <property type="project" value="TreeGrafter"/>
</dbReference>
<dbReference type="GO" id="GO:0005524">
    <property type="term" value="F:ATP binding"/>
    <property type="evidence" value="ECO:0007669"/>
    <property type="project" value="UniProtKB-UniRule"/>
</dbReference>
<dbReference type="NCBIfam" id="NF009455">
    <property type="entry name" value="PRK12815.1"/>
    <property type="match status" value="1"/>
</dbReference>
<evidence type="ECO:0000256" key="4">
    <source>
        <dbReference type="ARBA" id="ARBA00022571"/>
    </source>
</evidence>
<evidence type="ECO:0000256" key="14">
    <source>
        <dbReference type="ARBA" id="ARBA00048816"/>
    </source>
</evidence>
<comment type="pathway">
    <text evidence="1">Amino-acid biosynthesis; L-arginine biosynthesis; carbamoyl phosphate from bicarbonate: step 1/1.</text>
</comment>
<dbReference type="GO" id="GO:0005737">
    <property type="term" value="C:cytoplasm"/>
    <property type="evidence" value="ECO:0007669"/>
    <property type="project" value="TreeGrafter"/>
</dbReference>
<evidence type="ECO:0000256" key="6">
    <source>
        <dbReference type="ARBA" id="ARBA00022605"/>
    </source>
</evidence>
<dbReference type="InterPro" id="IPR036914">
    <property type="entry name" value="MGS-like_dom_sf"/>
</dbReference>
<dbReference type="Pfam" id="PF25596">
    <property type="entry name" value="CPSase_L_D1"/>
    <property type="match status" value="2"/>
</dbReference>
<comment type="caution">
    <text evidence="19">The sequence shown here is derived from an EMBL/GenBank/DDBJ whole genome shotgun (WGS) entry which is preliminary data.</text>
</comment>
<dbReference type="GO" id="GO:0006526">
    <property type="term" value="P:L-arginine biosynthetic process"/>
    <property type="evidence" value="ECO:0007669"/>
    <property type="project" value="UniProtKB-KW"/>
</dbReference>
<dbReference type="SUPFAM" id="SSF48108">
    <property type="entry name" value="Carbamoyl phosphate synthetase, large subunit connection domain"/>
    <property type="match status" value="1"/>
</dbReference>
<dbReference type="PANTHER" id="PTHR11405">
    <property type="entry name" value="CARBAMOYLTRANSFERASE FAMILY MEMBER"/>
    <property type="match status" value="1"/>
</dbReference>
<dbReference type="Pfam" id="PF02786">
    <property type="entry name" value="CPSase_L_D2"/>
    <property type="match status" value="2"/>
</dbReference>
<name>A0A1E5IJ74_ENDTX</name>
<evidence type="ECO:0000256" key="15">
    <source>
        <dbReference type="ARBA" id="ARBA00074189"/>
    </source>
</evidence>
<dbReference type="Pfam" id="PF02787">
    <property type="entry name" value="CPSase_L_D3"/>
    <property type="match status" value="1"/>
</dbReference>
<dbReference type="InterPro" id="IPR058047">
    <property type="entry name" value="CPSase_preATP-grasp"/>
</dbReference>
<dbReference type="SMART" id="SM01096">
    <property type="entry name" value="CPSase_L_D3"/>
    <property type="match status" value="1"/>
</dbReference>
<protein>
    <recommendedName>
        <fullName evidence="15">Carbamoyl phosphate synthase arginine-specific large chain</fullName>
        <ecNumber evidence="12">6.3.4.16</ecNumber>
        <ecNumber evidence="3">6.3.5.5</ecNumber>
    </recommendedName>
</protein>
<dbReference type="EMBL" id="LNVX01000314">
    <property type="protein sequence ID" value="OEG70557.1"/>
    <property type="molecule type" value="Genomic_DNA"/>
</dbReference>
<dbReference type="Gene3D" id="3.30.1490.20">
    <property type="entry name" value="ATP-grasp fold, A domain"/>
    <property type="match status" value="1"/>
</dbReference>
<comment type="similarity">
    <text evidence="2">Belongs to the CarB family.</text>
</comment>
<dbReference type="GO" id="GO:0046872">
    <property type="term" value="F:metal ion binding"/>
    <property type="evidence" value="ECO:0007669"/>
    <property type="project" value="UniProtKB-KW"/>
</dbReference>
<evidence type="ECO:0000256" key="16">
    <source>
        <dbReference type="PROSITE-ProRule" id="PRU00409"/>
    </source>
</evidence>
<dbReference type="InterPro" id="IPR011607">
    <property type="entry name" value="MGS-like_dom"/>
</dbReference>
<dbReference type="InterPro" id="IPR005483">
    <property type="entry name" value="CPSase_dom"/>
</dbReference>
<keyword evidence="7" id="KW-0479">Metal-binding</keyword>
<dbReference type="FunFam" id="3.30.470.20:FF:000001">
    <property type="entry name" value="Carbamoyl-phosphate synthase large chain"/>
    <property type="match status" value="1"/>
</dbReference>
<keyword evidence="4" id="KW-0055">Arginine biosynthesis</keyword>
<dbReference type="SUPFAM" id="SSF52335">
    <property type="entry name" value="Methylglyoxal synthase-like"/>
    <property type="match status" value="1"/>
</dbReference>
<dbReference type="Proteomes" id="UP000095237">
    <property type="component" value="Unassembled WGS sequence"/>
</dbReference>
<keyword evidence="11" id="KW-0464">Manganese</keyword>
<evidence type="ECO:0000259" key="18">
    <source>
        <dbReference type="PROSITE" id="PS51855"/>
    </source>
</evidence>
<evidence type="ECO:0000313" key="20">
    <source>
        <dbReference type="Proteomes" id="UP000095237"/>
    </source>
</evidence>